<dbReference type="Proteomes" id="UP000027195">
    <property type="component" value="Unassembled WGS sequence"/>
</dbReference>
<reference evidence="10" key="1">
    <citation type="journal article" date="2014" name="Proc. Natl. Acad. Sci. U.S.A.">
        <title>Extensive sampling of basidiomycete genomes demonstrates inadequacy of the white-rot/brown-rot paradigm for wood decay fungi.</title>
        <authorList>
            <person name="Riley R."/>
            <person name="Salamov A.A."/>
            <person name="Brown D.W."/>
            <person name="Nagy L.G."/>
            <person name="Floudas D."/>
            <person name="Held B.W."/>
            <person name="Levasseur A."/>
            <person name="Lombard V."/>
            <person name="Morin E."/>
            <person name="Otillar R."/>
            <person name="Lindquist E.A."/>
            <person name="Sun H."/>
            <person name="LaButti K.M."/>
            <person name="Schmutz J."/>
            <person name="Jabbour D."/>
            <person name="Luo H."/>
            <person name="Baker S.E."/>
            <person name="Pisabarro A.G."/>
            <person name="Walton J.D."/>
            <person name="Blanchette R.A."/>
            <person name="Henrissat B."/>
            <person name="Martin F."/>
            <person name="Cullen D."/>
            <person name="Hibbett D.S."/>
            <person name="Grigoriev I.V."/>
        </authorList>
    </citation>
    <scope>NUCLEOTIDE SEQUENCE [LARGE SCALE GENOMIC DNA]</scope>
    <source>
        <strain evidence="10">FD-172 SS1</strain>
    </source>
</reference>
<evidence type="ECO:0000259" key="7">
    <source>
        <dbReference type="PROSITE" id="PS50089"/>
    </source>
</evidence>
<dbReference type="InterPro" id="IPR051728">
    <property type="entry name" value="RING-FYVE_E3_ubiquitin-ligase"/>
</dbReference>
<dbReference type="STRING" id="930990.A0A067MCT1"/>
<dbReference type="SMART" id="SM00184">
    <property type="entry name" value="RING"/>
    <property type="match status" value="1"/>
</dbReference>
<protein>
    <recommendedName>
        <fullName evidence="11">RING-type domain-containing protein</fullName>
    </recommendedName>
</protein>
<feature type="compositionally biased region" description="Basic and acidic residues" evidence="6">
    <location>
        <begin position="398"/>
        <end position="434"/>
    </location>
</feature>
<dbReference type="InParanoid" id="A0A067MCT1"/>
<evidence type="ECO:0000313" key="9">
    <source>
        <dbReference type="EMBL" id="KDQ09376.1"/>
    </source>
</evidence>
<evidence type="ECO:0000256" key="2">
    <source>
        <dbReference type="ARBA" id="ARBA00022771"/>
    </source>
</evidence>
<dbReference type="PANTHER" id="PTHR14879">
    <property type="entry name" value="CASPASE REGULATOR, RING FINGER DOMAIN-CONTAINING"/>
    <property type="match status" value="1"/>
</dbReference>
<dbReference type="InterPro" id="IPR017455">
    <property type="entry name" value="Znf_FYVE-rel"/>
</dbReference>
<feature type="region of interest" description="Disordered" evidence="6">
    <location>
        <begin position="381"/>
        <end position="442"/>
    </location>
</feature>
<proteinExistence type="predicted"/>
<dbReference type="InterPro" id="IPR011011">
    <property type="entry name" value="Znf_FYVE_PHD"/>
</dbReference>
<keyword evidence="1" id="KW-0479">Metal-binding</keyword>
<evidence type="ECO:0000256" key="5">
    <source>
        <dbReference type="SAM" id="Coils"/>
    </source>
</evidence>
<keyword evidence="10" id="KW-1185">Reference proteome</keyword>
<dbReference type="GO" id="GO:0008270">
    <property type="term" value="F:zinc ion binding"/>
    <property type="evidence" value="ECO:0007669"/>
    <property type="project" value="UniProtKB-KW"/>
</dbReference>
<evidence type="ECO:0000313" key="10">
    <source>
        <dbReference type="Proteomes" id="UP000027195"/>
    </source>
</evidence>
<dbReference type="Gene3D" id="3.30.40.10">
    <property type="entry name" value="Zinc/RING finger domain, C3HC4 (zinc finger)"/>
    <property type="match status" value="2"/>
</dbReference>
<dbReference type="Pfam" id="PF01363">
    <property type="entry name" value="FYVE"/>
    <property type="match status" value="1"/>
</dbReference>
<dbReference type="InterPro" id="IPR013083">
    <property type="entry name" value="Znf_RING/FYVE/PHD"/>
</dbReference>
<keyword evidence="3" id="KW-0862">Zinc</keyword>
<dbReference type="AlphaFoldDB" id="A0A067MCT1"/>
<feature type="compositionally biased region" description="Pro residues" evidence="6">
    <location>
        <begin position="268"/>
        <end position="277"/>
    </location>
</feature>
<dbReference type="Pfam" id="PF13920">
    <property type="entry name" value="zf-C3HC4_3"/>
    <property type="match status" value="1"/>
</dbReference>
<dbReference type="PROSITE" id="PS50178">
    <property type="entry name" value="ZF_FYVE"/>
    <property type="match status" value="1"/>
</dbReference>
<feature type="compositionally biased region" description="Pro residues" evidence="6">
    <location>
        <begin position="176"/>
        <end position="204"/>
    </location>
</feature>
<dbReference type="InterPro" id="IPR000306">
    <property type="entry name" value="Znf_FYVE"/>
</dbReference>
<feature type="region of interest" description="Disordered" evidence="6">
    <location>
        <begin position="163"/>
        <end position="281"/>
    </location>
</feature>
<evidence type="ECO:0000259" key="8">
    <source>
        <dbReference type="PROSITE" id="PS50178"/>
    </source>
</evidence>
<evidence type="ECO:0008006" key="11">
    <source>
        <dbReference type="Google" id="ProtNLM"/>
    </source>
</evidence>
<evidence type="ECO:0000256" key="1">
    <source>
        <dbReference type="ARBA" id="ARBA00022723"/>
    </source>
</evidence>
<feature type="compositionally biased region" description="Low complexity" evidence="6">
    <location>
        <begin position="210"/>
        <end position="221"/>
    </location>
</feature>
<accession>A0A067MCT1</accession>
<feature type="domain" description="FYVE-type" evidence="8">
    <location>
        <begin position="20"/>
        <end position="84"/>
    </location>
</feature>
<gene>
    <name evidence="9" type="ORF">BOTBODRAFT_191140</name>
</gene>
<dbReference type="EMBL" id="KL198079">
    <property type="protein sequence ID" value="KDQ09376.1"/>
    <property type="molecule type" value="Genomic_DNA"/>
</dbReference>
<evidence type="ECO:0000256" key="4">
    <source>
        <dbReference type="PROSITE-ProRule" id="PRU00175"/>
    </source>
</evidence>
<name>A0A067MCT1_BOTB1</name>
<keyword evidence="2 4" id="KW-0863">Zinc-finger</keyword>
<evidence type="ECO:0000256" key="3">
    <source>
        <dbReference type="ARBA" id="ARBA00022833"/>
    </source>
</evidence>
<evidence type="ECO:0000256" key="6">
    <source>
        <dbReference type="SAM" id="MobiDB-lite"/>
    </source>
</evidence>
<dbReference type="SUPFAM" id="SSF57850">
    <property type="entry name" value="RING/U-box"/>
    <property type="match status" value="1"/>
</dbReference>
<sequence>MDPSVRGLPLLSGHMPLREDPGRSGCRRCAKDFGLFTRSHKCHHCCYSYCSSCCDHKALMPRTGDAPAGYDVVSVCSNCIENLTITASGRAQLREMRIPRLRAYMKAYSIPCPSNILEKDEIVDIIINAREGNGCLSPAKEEYYRHHSVPQGQSDRPRVRSFFSRNTQSQSQSQPQAPPAPTQPPQPRQPPRPTSQPQSQPQPTPQYRTSSASTQSFHSSSVPHGGAGGYYHIHMQNAQAHAQAPRPASFTPPTSMPTPPRQQQAATPAPPPPPPVPSLSELLNMSSEQVSALSIGTLKSILYENHVNARLLLEKEDLVEKVRMLIEAERREREREAQIHALEEQEYLSRQARMMEEERERQRAREAAAAASAAAAAAVAADTGSSEAAGEGGPVSEGAEHGENGEDEMKVDAGPADEKENESKKAESKVEETAPKPPPFNPYANVSPLERTGLCVVCQDEEANIATVDCGHLALCMNCSDQVMKTTRECPLCRTRIVTPSRLLRIYRT</sequence>
<dbReference type="HOGENOM" id="CLU_040332_0_0_1"/>
<dbReference type="OrthoDB" id="3045089at2759"/>
<dbReference type="SUPFAM" id="SSF57903">
    <property type="entry name" value="FYVE/PHD zinc finger"/>
    <property type="match status" value="1"/>
</dbReference>
<feature type="domain" description="RING-type" evidence="7">
    <location>
        <begin position="455"/>
        <end position="494"/>
    </location>
</feature>
<feature type="coiled-coil region" evidence="5">
    <location>
        <begin position="325"/>
        <end position="374"/>
    </location>
</feature>
<dbReference type="PANTHER" id="PTHR14879:SF5">
    <property type="entry name" value="RING-TYPE DOMAIN-CONTAINING PROTEIN"/>
    <property type="match status" value="1"/>
</dbReference>
<dbReference type="PROSITE" id="PS50089">
    <property type="entry name" value="ZF_RING_2"/>
    <property type="match status" value="1"/>
</dbReference>
<organism evidence="9 10">
    <name type="scientific">Botryobasidium botryosum (strain FD-172 SS1)</name>
    <dbReference type="NCBI Taxonomy" id="930990"/>
    <lineage>
        <taxon>Eukaryota</taxon>
        <taxon>Fungi</taxon>
        <taxon>Dikarya</taxon>
        <taxon>Basidiomycota</taxon>
        <taxon>Agaricomycotina</taxon>
        <taxon>Agaricomycetes</taxon>
        <taxon>Cantharellales</taxon>
        <taxon>Botryobasidiaceae</taxon>
        <taxon>Botryobasidium</taxon>
    </lineage>
</organism>
<dbReference type="InterPro" id="IPR001841">
    <property type="entry name" value="Znf_RING"/>
</dbReference>
<dbReference type="SMART" id="SM00064">
    <property type="entry name" value="FYVE"/>
    <property type="match status" value="1"/>
</dbReference>
<keyword evidence="5" id="KW-0175">Coiled coil</keyword>